<dbReference type="InParanoid" id="A0A0D0EAW0"/>
<feature type="active site" evidence="10">
    <location>
        <position position="260"/>
    </location>
</feature>
<dbReference type="EMBL" id="KN824827">
    <property type="protein sequence ID" value="KIL00740.1"/>
    <property type="molecule type" value="Genomic_DNA"/>
</dbReference>
<dbReference type="InterPro" id="IPR041175">
    <property type="entry name" value="VLRF1/Vms1"/>
</dbReference>
<keyword evidence="8" id="KW-0040">ANK repeat</keyword>
<comment type="similarity">
    <text evidence="2 10">Belongs to the ANKZF1/VMS1 family.</text>
</comment>
<sequence length="651" mass="73116">MIMKHRYHVFYLPPDLVETLTPRNLVGSQTPPRDPSPPPPPQVVPTGSARGCNICTGAVFIGVDEQRSHFRSDWHRYNVKVRLRGGNPVTEPAFAQLVDGLGDSLSGSASSDDETSNESDAVNALVSKIRHGSLSDSPDDRPRRAPMTAIMWFHSPPSTQVGLYRMLFPLDTPSSAYLSELKEMQTPVEGGRKWALFMVAGGHFAGAVARVSRVVDDDDDEDVVATKAKRKPPKPKPETEILRHKTFHRYTTRRKQGGSQSLNDNAKGAAVSAGAMLRRYGEQALRDDIRNLLQDWAEDIHECERIFIRASVSNRRIFLDYDGCVIDKGDDRLRTFPFETRRPTQSELSRCIQELTQVKVSHLTEEALRAQDQAYLASLPKPKPQPTQTAIEALEKPKPRRLTKEEELHREKWNRLLDMISKGRLEPLQAFWDREGEGIGGVDAPIPEWTGDRRGSLLQVAAQSGHEDVVRWLLYDLHADPTTSVSATWAKVEEDGNESEASDVAVPPAGLRRTAYDLARSRAVRDVFRRCAGDHPEWWDWFGVAHVPSALSKEKEEERDDKKKQRRKGLKEKMREREARERGRGKNGEVELPVVEPPQLKRESAGGPQRLGGSSGSADRVSGLTPEMRARVERERRARAAEARLKLLNGH</sequence>
<keyword evidence="6 10" id="KW-0255">Endonuclease</keyword>
<evidence type="ECO:0000259" key="12">
    <source>
        <dbReference type="PROSITE" id="PS52044"/>
    </source>
</evidence>
<evidence type="ECO:0000313" key="14">
    <source>
        <dbReference type="Proteomes" id="UP000054538"/>
    </source>
</evidence>
<feature type="compositionally biased region" description="Basic and acidic residues" evidence="11">
    <location>
        <begin position="571"/>
        <end position="589"/>
    </location>
</feature>
<comment type="subcellular location">
    <subcellularLocation>
        <location evidence="1">Cytoplasm</location>
    </subcellularLocation>
</comment>
<evidence type="ECO:0000256" key="5">
    <source>
        <dbReference type="ARBA" id="ARBA00022737"/>
    </source>
</evidence>
<evidence type="ECO:0000256" key="4">
    <source>
        <dbReference type="ARBA" id="ARBA00022722"/>
    </source>
</evidence>
<protein>
    <recommendedName>
        <fullName evidence="12">VLRF1 domain-containing protein</fullName>
    </recommendedName>
</protein>
<keyword evidence="9" id="KW-0175">Coiled coil</keyword>
<accession>A0A0D0EAW0</accession>
<keyword evidence="7 10" id="KW-0378">Hydrolase</keyword>
<dbReference type="STRING" id="930991.A0A0D0EAW0"/>
<organism evidence="13 14">
    <name type="scientific">Paxillus rubicundulus Ve08.2h10</name>
    <dbReference type="NCBI Taxonomy" id="930991"/>
    <lineage>
        <taxon>Eukaryota</taxon>
        <taxon>Fungi</taxon>
        <taxon>Dikarya</taxon>
        <taxon>Basidiomycota</taxon>
        <taxon>Agaricomycotina</taxon>
        <taxon>Agaricomycetes</taxon>
        <taxon>Agaricomycetidae</taxon>
        <taxon>Boletales</taxon>
        <taxon>Paxilineae</taxon>
        <taxon>Paxillaceae</taxon>
        <taxon>Paxillus</taxon>
    </lineage>
</organism>
<evidence type="ECO:0000256" key="11">
    <source>
        <dbReference type="SAM" id="MobiDB-lite"/>
    </source>
</evidence>
<gene>
    <name evidence="13" type="ORF">PAXRUDRAFT_7959</name>
</gene>
<evidence type="ECO:0000313" key="13">
    <source>
        <dbReference type="EMBL" id="KIL00740.1"/>
    </source>
</evidence>
<dbReference type="Pfam" id="PF18826">
    <property type="entry name" value="bVLRF1"/>
    <property type="match status" value="1"/>
</dbReference>
<dbReference type="GO" id="GO:0036503">
    <property type="term" value="P:ERAD pathway"/>
    <property type="evidence" value="ECO:0007669"/>
    <property type="project" value="TreeGrafter"/>
</dbReference>
<keyword evidence="3 10" id="KW-0963">Cytoplasm</keyword>
<dbReference type="GO" id="GO:0005737">
    <property type="term" value="C:cytoplasm"/>
    <property type="evidence" value="ECO:0007669"/>
    <property type="project" value="UniProtKB-SubCell"/>
</dbReference>
<reference evidence="13 14" key="1">
    <citation type="submission" date="2014-04" db="EMBL/GenBank/DDBJ databases">
        <authorList>
            <consortium name="DOE Joint Genome Institute"/>
            <person name="Kuo A."/>
            <person name="Kohler A."/>
            <person name="Jargeat P."/>
            <person name="Nagy L.G."/>
            <person name="Floudas D."/>
            <person name="Copeland A."/>
            <person name="Barry K.W."/>
            <person name="Cichocki N."/>
            <person name="Veneault-Fourrey C."/>
            <person name="LaButti K."/>
            <person name="Lindquist E.A."/>
            <person name="Lipzen A."/>
            <person name="Lundell T."/>
            <person name="Morin E."/>
            <person name="Murat C."/>
            <person name="Sun H."/>
            <person name="Tunlid A."/>
            <person name="Henrissat B."/>
            <person name="Grigoriev I.V."/>
            <person name="Hibbett D.S."/>
            <person name="Martin F."/>
            <person name="Nordberg H.P."/>
            <person name="Cantor M.N."/>
            <person name="Hua S.X."/>
        </authorList>
    </citation>
    <scope>NUCLEOTIDE SEQUENCE [LARGE SCALE GENOMIC DNA]</scope>
    <source>
        <strain evidence="13 14">Ve08.2h10</strain>
    </source>
</reference>
<dbReference type="AlphaFoldDB" id="A0A0D0EAW0"/>
<dbReference type="HOGENOM" id="CLU_014293_1_1_1"/>
<evidence type="ECO:0000256" key="8">
    <source>
        <dbReference type="ARBA" id="ARBA00023043"/>
    </source>
</evidence>
<dbReference type="InterPro" id="IPR047139">
    <property type="entry name" value="ANKZ1/VMS1"/>
</dbReference>
<feature type="compositionally biased region" description="Basic and acidic residues" evidence="11">
    <location>
        <begin position="552"/>
        <end position="563"/>
    </location>
</feature>
<comment type="domain">
    <text evidence="10">The VLRF1 domain mediates binding to the 60S ribosomal subunit.</text>
</comment>
<proteinExistence type="inferred from homology"/>
<evidence type="ECO:0000256" key="7">
    <source>
        <dbReference type="ARBA" id="ARBA00022801"/>
    </source>
</evidence>
<evidence type="ECO:0000256" key="1">
    <source>
        <dbReference type="ARBA" id="ARBA00004496"/>
    </source>
</evidence>
<feature type="region of interest" description="Disordered" evidence="11">
    <location>
        <begin position="22"/>
        <end position="48"/>
    </location>
</feature>
<dbReference type="Proteomes" id="UP000054538">
    <property type="component" value="Unassembled WGS sequence"/>
</dbReference>
<keyword evidence="5" id="KW-0677">Repeat</keyword>
<dbReference type="FunCoup" id="A0A0D0EAW0">
    <property type="interactions" value="29"/>
</dbReference>
<dbReference type="GO" id="GO:0016787">
    <property type="term" value="F:hydrolase activity"/>
    <property type="evidence" value="ECO:0007669"/>
    <property type="project" value="UniProtKB-KW"/>
</dbReference>
<dbReference type="PANTHER" id="PTHR16036:SF2">
    <property type="entry name" value="TRNA ENDONUCLEASE ANKZF1"/>
    <property type="match status" value="1"/>
</dbReference>
<dbReference type="OrthoDB" id="429841at2759"/>
<dbReference type="PROSITE" id="PS52044">
    <property type="entry name" value="VLRF1"/>
    <property type="match status" value="1"/>
</dbReference>
<feature type="compositionally biased region" description="Pro residues" evidence="11">
    <location>
        <begin position="32"/>
        <end position="43"/>
    </location>
</feature>
<evidence type="ECO:0000256" key="2">
    <source>
        <dbReference type="ARBA" id="ARBA00009262"/>
    </source>
</evidence>
<keyword evidence="14" id="KW-1185">Reference proteome</keyword>
<evidence type="ECO:0000256" key="6">
    <source>
        <dbReference type="ARBA" id="ARBA00022759"/>
    </source>
</evidence>
<name>A0A0D0EAW0_9AGAM</name>
<keyword evidence="4 10" id="KW-0540">Nuclease</keyword>
<feature type="region of interest" description="Disordered" evidence="11">
    <location>
        <begin position="551"/>
        <end position="637"/>
    </location>
</feature>
<evidence type="ECO:0000256" key="3">
    <source>
        <dbReference type="ARBA" id="ARBA00022490"/>
    </source>
</evidence>
<reference evidence="14" key="2">
    <citation type="submission" date="2015-01" db="EMBL/GenBank/DDBJ databases">
        <title>Evolutionary Origins and Diversification of the Mycorrhizal Mutualists.</title>
        <authorList>
            <consortium name="DOE Joint Genome Institute"/>
            <consortium name="Mycorrhizal Genomics Consortium"/>
            <person name="Kohler A."/>
            <person name="Kuo A."/>
            <person name="Nagy L.G."/>
            <person name="Floudas D."/>
            <person name="Copeland A."/>
            <person name="Barry K.W."/>
            <person name="Cichocki N."/>
            <person name="Veneault-Fourrey C."/>
            <person name="LaButti K."/>
            <person name="Lindquist E.A."/>
            <person name="Lipzen A."/>
            <person name="Lundell T."/>
            <person name="Morin E."/>
            <person name="Murat C."/>
            <person name="Riley R."/>
            <person name="Ohm R."/>
            <person name="Sun H."/>
            <person name="Tunlid A."/>
            <person name="Henrissat B."/>
            <person name="Grigoriev I.V."/>
            <person name="Hibbett D.S."/>
            <person name="Martin F."/>
        </authorList>
    </citation>
    <scope>NUCLEOTIDE SEQUENCE [LARGE SCALE GENOMIC DNA]</scope>
    <source>
        <strain evidence="14">Ve08.2h10</strain>
    </source>
</reference>
<feature type="domain" description="VLRF1" evidence="12">
    <location>
        <begin position="190"/>
        <end position="358"/>
    </location>
</feature>
<feature type="compositionally biased region" description="Basic and acidic residues" evidence="11">
    <location>
        <begin position="628"/>
        <end position="637"/>
    </location>
</feature>
<evidence type="ECO:0000256" key="9">
    <source>
        <dbReference type="ARBA" id="ARBA00023054"/>
    </source>
</evidence>
<dbReference type="GO" id="GO:0004519">
    <property type="term" value="F:endonuclease activity"/>
    <property type="evidence" value="ECO:0007669"/>
    <property type="project" value="UniProtKB-KW"/>
</dbReference>
<dbReference type="PANTHER" id="PTHR16036">
    <property type="entry name" value="ANKYRIN REPEAT AND ZINC FINGER DOMAIN-CONTAINING PROTEIN 1"/>
    <property type="match status" value="1"/>
</dbReference>
<evidence type="ECO:0000256" key="10">
    <source>
        <dbReference type="PROSITE-ProRule" id="PRU01389"/>
    </source>
</evidence>